<comment type="subcellular location">
    <subcellularLocation>
        <location evidence="1">Cell inner membrane</location>
        <topology evidence="1">Multi-pass membrane protein</topology>
    </subcellularLocation>
</comment>
<evidence type="ECO:0000259" key="7">
    <source>
        <dbReference type="PROSITE" id="PS50111"/>
    </source>
</evidence>
<evidence type="ECO:0000259" key="8">
    <source>
        <dbReference type="PROSITE" id="PS50192"/>
    </source>
</evidence>
<protein>
    <submittedName>
        <fullName evidence="10">Methyl-accepting chemotaxis protein 4</fullName>
    </submittedName>
</protein>
<dbReference type="PROSITE" id="PS50192">
    <property type="entry name" value="T_SNARE"/>
    <property type="match status" value="1"/>
</dbReference>
<dbReference type="SMART" id="SM00304">
    <property type="entry name" value="HAMP"/>
    <property type="match status" value="1"/>
</dbReference>
<gene>
    <name evidence="10" type="primary">mcp4_22</name>
    <name evidence="10" type="ORF">GALL_279050</name>
</gene>
<dbReference type="SUPFAM" id="SSF58104">
    <property type="entry name" value="Methyl-accepting chemotaxis protein (MCP) signaling domain"/>
    <property type="match status" value="1"/>
</dbReference>
<dbReference type="AlphaFoldDB" id="A0A1J5RL20"/>
<dbReference type="InterPro" id="IPR000727">
    <property type="entry name" value="T_SNARE_dom"/>
</dbReference>
<sequence length="574" mass="61126">MVGSGQGLKLRQRFMIFVGLGVTLLAALVVLVIALYEQGAMERKLNQLSVNEMTSLHALIVNVMAKRPDDPDNIGIAIFNNWFKSRNVNYPGKVWSVWSPKVVSYMHDSAPERAPKLPRDAVDRDALASGKPVARIVDGFYRYSMPIVLGVTDGAKSEVCHSCHGAMGLQDGEVIAVLSSSLSMAREQHHLHHVLLALILGGLAAAAAAVLGVRWSLGRVITTPIGGMIGTMDRLSRGDLAVGVPFLERGDEMGEMARTVDVFKTHMQEAEGLRRQQEEERLQAARQRAAALEDMANRFEETVKSRVQQVEAATSGIGATAGAMASRSEHSGDRSVNVGRAAKITTERSATAAEATQQLAASVNDVAERARQSSSIARTAVADVRTTAQRMDDLAVAVQSIGDVVGLINDIASQTNLLALNATIEAARAGEAGKGFAVVAGEVKNLANQTARATDEISAQVAAVQVSTREMKESIERVVDTIATMDRNAEDISQAVSEQQQAAQNIAANIEEVAEQAVAVSQSVSHLSKSSAMACASTVRVIWSARALTSVVGDLGTEAEQFLQTVRDTARGEG</sequence>
<dbReference type="CDD" id="cd06225">
    <property type="entry name" value="HAMP"/>
    <property type="match status" value="1"/>
</dbReference>
<keyword evidence="6" id="KW-1133">Transmembrane helix</keyword>
<dbReference type="GO" id="GO:0007165">
    <property type="term" value="P:signal transduction"/>
    <property type="evidence" value="ECO:0007669"/>
    <property type="project" value="UniProtKB-KW"/>
</dbReference>
<dbReference type="SMART" id="SM00283">
    <property type="entry name" value="MA"/>
    <property type="match status" value="1"/>
</dbReference>
<dbReference type="Pfam" id="PF00672">
    <property type="entry name" value="HAMP"/>
    <property type="match status" value="1"/>
</dbReference>
<dbReference type="PANTHER" id="PTHR32089">
    <property type="entry name" value="METHYL-ACCEPTING CHEMOTAXIS PROTEIN MCPB"/>
    <property type="match status" value="1"/>
</dbReference>
<evidence type="ECO:0000256" key="3">
    <source>
        <dbReference type="ARBA" id="ARBA00023224"/>
    </source>
</evidence>
<dbReference type="Gene3D" id="1.10.287.950">
    <property type="entry name" value="Methyl-accepting chemotaxis protein"/>
    <property type="match status" value="1"/>
</dbReference>
<keyword evidence="2" id="KW-1003">Cell membrane</keyword>
<dbReference type="Pfam" id="PF00015">
    <property type="entry name" value="MCPsignal"/>
    <property type="match status" value="1"/>
</dbReference>
<organism evidence="10">
    <name type="scientific">mine drainage metagenome</name>
    <dbReference type="NCBI Taxonomy" id="410659"/>
    <lineage>
        <taxon>unclassified sequences</taxon>
        <taxon>metagenomes</taxon>
        <taxon>ecological metagenomes</taxon>
    </lineage>
</organism>
<dbReference type="EMBL" id="MLJW01000300">
    <property type="protein sequence ID" value="OIQ90219.1"/>
    <property type="molecule type" value="Genomic_DNA"/>
</dbReference>
<comment type="caution">
    <text evidence="10">The sequence shown here is derived from an EMBL/GenBank/DDBJ whole genome shotgun (WGS) entry which is preliminary data.</text>
</comment>
<comment type="similarity">
    <text evidence="4">Belongs to the methyl-accepting chemotaxis (MCP) protein family.</text>
</comment>
<dbReference type="PROSITE" id="PS50885">
    <property type="entry name" value="HAMP"/>
    <property type="match status" value="1"/>
</dbReference>
<keyword evidence="5" id="KW-0175">Coiled coil</keyword>
<feature type="coiled-coil region" evidence="5">
    <location>
        <begin position="267"/>
        <end position="302"/>
    </location>
</feature>
<feature type="domain" description="HAMP" evidence="9">
    <location>
        <begin position="219"/>
        <end position="272"/>
    </location>
</feature>
<name>A0A1J5RL20_9ZZZZ</name>
<dbReference type="InterPro" id="IPR004089">
    <property type="entry name" value="MCPsignal_dom"/>
</dbReference>
<keyword evidence="3" id="KW-0807">Transducer</keyword>
<evidence type="ECO:0000259" key="9">
    <source>
        <dbReference type="PROSITE" id="PS50885"/>
    </source>
</evidence>
<keyword evidence="6" id="KW-0812">Transmembrane</keyword>
<dbReference type="PROSITE" id="PS50111">
    <property type="entry name" value="CHEMOTAXIS_TRANSDUC_2"/>
    <property type="match status" value="1"/>
</dbReference>
<dbReference type="GO" id="GO:0005886">
    <property type="term" value="C:plasma membrane"/>
    <property type="evidence" value="ECO:0007669"/>
    <property type="project" value="UniProtKB-SubCell"/>
</dbReference>
<keyword evidence="2" id="KW-0997">Cell inner membrane</keyword>
<evidence type="ECO:0000256" key="6">
    <source>
        <dbReference type="SAM" id="Phobius"/>
    </source>
</evidence>
<proteinExistence type="inferred from homology"/>
<evidence type="ECO:0000256" key="4">
    <source>
        <dbReference type="ARBA" id="ARBA00029447"/>
    </source>
</evidence>
<feature type="transmembrane region" description="Helical" evidence="6">
    <location>
        <begin position="14"/>
        <end position="36"/>
    </location>
</feature>
<dbReference type="PANTHER" id="PTHR32089:SF112">
    <property type="entry name" value="LYSOZYME-LIKE PROTEIN-RELATED"/>
    <property type="match status" value="1"/>
</dbReference>
<feature type="transmembrane region" description="Helical" evidence="6">
    <location>
        <begin position="194"/>
        <end position="215"/>
    </location>
</feature>
<feature type="domain" description="T-SNARE coiled-coil homology" evidence="8">
    <location>
        <begin position="465"/>
        <end position="527"/>
    </location>
</feature>
<dbReference type="Gene3D" id="1.10.8.500">
    <property type="entry name" value="HAMP domain in histidine kinase"/>
    <property type="match status" value="1"/>
</dbReference>
<evidence type="ECO:0000313" key="10">
    <source>
        <dbReference type="EMBL" id="OIQ90219.1"/>
    </source>
</evidence>
<reference evidence="10" key="1">
    <citation type="submission" date="2016-10" db="EMBL/GenBank/DDBJ databases">
        <title>Sequence of Gallionella enrichment culture.</title>
        <authorList>
            <person name="Poehlein A."/>
            <person name="Muehling M."/>
            <person name="Daniel R."/>
        </authorList>
    </citation>
    <scope>NUCLEOTIDE SEQUENCE</scope>
</reference>
<feature type="domain" description="Methyl-accepting transducer" evidence="7">
    <location>
        <begin position="306"/>
        <end position="542"/>
    </location>
</feature>
<evidence type="ECO:0000256" key="2">
    <source>
        <dbReference type="ARBA" id="ARBA00022519"/>
    </source>
</evidence>
<keyword evidence="6" id="KW-0472">Membrane</keyword>
<evidence type="ECO:0000256" key="1">
    <source>
        <dbReference type="ARBA" id="ARBA00004429"/>
    </source>
</evidence>
<dbReference type="InterPro" id="IPR003660">
    <property type="entry name" value="HAMP_dom"/>
</dbReference>
<evidence type="ECO:0000256" key="5">
    <source>
        <dbReference type="SAM" id="Coils"/>
    </source>
</evidence>
<accession>A0A1J5RL20</accession>